<dbReference type="SMART" id="SM00330">
    <property type="entry name" value="PIPKc"/>
    <property type="match status" value="1"/>
</dbReference>
<dbReference type="InterPro" id="IPR017163">
    <property type="entry name" value="PIno-4-P-5_kinase_pln"/>
</dbReference>
<dbReference type="PANTHER" id="PTHR23086:SF8">
    <property type="entry name" value="PHOSPHATIDYLINOSITOL 5-PHOSPHATE 4-KINASE, ISOFORM A"/>
    <property type="match status" value="1"/>
</dbReference>
<protein>
    <recommendedName>
        <fullName evidence="1">1-phosphatidylinositol-4-phosphate 5-kinase</fullName>
        <ecNumber evidence="1">2.7.1.68</ecNumber>
    </recommendedName>
</protein>
<dbReference type="SUPFAM" id="SSF56104">
    <property type="entry name" value="SAICAR synthase-like"/>
    <property type="match status" value="1"/>
</dbReference>
<evidence type="ECO:0000256" key="4">
    <source>
        <dbReference type="ARBA" id="ARBA00022741"/>
    </source>
</evidence>
<dbReference type="Gene3D" id="3.30.800.10">
    <property type="entry name" value="Phosphatidylinositol Phosphate Kinase II Beta"/>
    <property type="match status" value="1"/>
</dbReference>
<keyword evidence="6 7" id="KW-0067">ATP-binding</keyword>
<evidence type="ECO:0000256" key="2">
    <source>
        <dbReference type="ARBA" id="ARBA00022679"/>
    </source>
</evidence>
<organism evidence="10 11">
    <name type="scientific">Sphagnum jensenii</name>
    <dbReference type="NCBI Taxonomy" id="128206"/>
    <lineage>
        <taxon>Eukaryota</taxon>
        <taxon>Viridiplantae</taxon>
        <taxon>Streptophyta</taxon>
        <taxon>Embryophyta</taxon>
        <taxon>Bryophyta</taxon>
        <taxon>Sphagnophytina</taxon>
        <taxon>Sphagnopsida</taxon>
        <taxon>Sphagnales</taxon>
        <taxon>Sphagnaceae</taxon>
        <taxon>Sphagnum</taxon>
    </lineage>
</organism>
<keyword evidence="2 7" id="KW-0808">Transferase</keyword>
<sequence>MSGSLPEVGVEKEVEFLISGISKQIPFDSTTTLGNIPLDEIQVPQKSHTCSVGDDEEAVVVRASVREPHLTGEKALPNGDFYFGSWQGNLPEGTGKYVWADGCMYEGEWRRGKKTGKGKISWPTGATYEGDFMGGYMHGVGTYIGNGGTTYKGQWSMNVKHGLGRKTYANGDIYEGHWKQGVQEGFAKYVWAHGNEYLGEWRGGLMCGKGVLTWASGDKFDGQWLGGLEHGHGIYTWVDGSCYIGTWSRGLKDGKGVFYPAGSRPPDMSLLQNSEGAAPRDDNLWTLRQFHRIGHDGRELRAPRQSRSHSSSSEKILQVGEQSKSSELSQHQWNIESPIERAPGLDAFTPLTVETIQEGVEKAGGWHPPDSIRPLPSTVVVQEYAEGVLMSELVKENVGSTSQKKRRARKASKEIKRPGETIFKGHRSYDLMLNLQLGIRYTVGKITPEPKRDIGPSDFGGRARIHMNFPRGGTPLTPTHDSCDFKWKDYCPMVFRHLREMFKIDAADYMISLCGDDALRELMSPGKSGSVFYLSHDDRFMIKTMKKSEVQVLLDMLQGYYNHVKTYENTLITKFFGLHRIKPHGGQKVRFIVMGNMFCTDLCIHRRFDLKGSSLGRSADKVEIDETTTLKDLDLEYEFILDPLWRESLLKQIEQDCKFLEDWGIMDYSLLLGLHFRAPRHPALLSPGPSSTPDFPLNESFMSTVDDGAEEEGSPKGGLMLVTRESGHDSQWTAGIHVRGSPLRASGAGDPEVDLLLPGTARLRIQLGVNMPARADRVKKRSCEQGSQNFEGELFGESYDVVLYFGIIDILQNYSLTKRIEHAYKAFHFDSTAISAVEPKLYSKRFQKFIQKTFPPSHL</sequence>
<dbReference type="SUPFAM" id="SSF82185">
    <property type="entry name" value="Histone H3 K4-specific methyltransferase SET7/9 N-terminal domain"/>
    <property type="match status" value="2"/>
</dbReference>
<dbReference type="CDD" id="cd17302">
    <property type="entry name" value="PIPKc_AtPIP5K_like"/>
    <property type="match status" value="1"/>
</dbReference>
<dbReference type="EC" id="2.7.1.68" evidence="1"/>
<keyword evidence="4 7" id="KW-0547">Nucleotide-binding</keyword>
<feature type="domain" description="PIPK" evidence="9">
    <location>
        <begin position="425"/>
        <end position="854"/>
    </location>
</feature>
<evidence type="ECO:0000256" key="6">
    <source>
        <dbReference type="ARBA" id="ARBA00022840"/>
    </source>
</evidence>
<evidence type="ECO:0000256" key="8">
    <source>
        <dbReference type="SAM" id="MobiDB-lite"/>
    </source>
</evidence>
<feature type="region of interest" description="Disordered" evidence="8">
    <location>
        <begin position="296"/>
        <end position="329"/>
    </location>
</feature>
<dbReference type="InterPro" id="IPR027484">
    <property type="entry name" value="PInositol-4-P-5-kinase_N"/>
</dbReference>
<dbReference type="InterPro" id="IPR003409">
    <property type="entry name" value="MORN"/>
</dbReference>
<feature type="compositionally biased region" description="Polar residues" evidence="8">
    <location>
        <begin position="320"/>
        <end position="329"/>
    </location>
</feature>
<gene>
    <name evidence="10" type="ORF">CSSPJE1EN2_LOCUS22706</name>
</gene>
<dbReference type="InterPro" id="IPR023610">
    <property type="entry name" value="PInositol-4/5-P-5/4-kinase"/>
</dbReference>
<evidence type="ECO:0000256" key="1">
    <source>
        <dbReference type="ARBA" id="ARBA00012172"/>
    </source>
</evidence>
<reference evidence="10" key="1">
    <citation type="submission" date="2024-03" db="EMBL/GenBank/DDBJ databases">
        <authorList>
            <consortium name="ELIXIR-Norway"/>
            <consortium name="Elixir Norway"/>
        </authorList>
    </citation>
    <scope>NUCLEOTIDE SEQUENCE</scope>
</reference>
<dbReference type="PROSITE" id="PS51455">
    <property type="entry name" value="PIPK"/>
    <property type="match status" value="1"/>
</dbReference>
<dbReference type="EMBL" id="OZ023709">
    <property type="protein sequence ID" value="CAK9881350.1"/>
    <property type="molecule type" value="Genomic_DNA"/>
</dbReference>
<evidence type="ECO:0000313" key="10">
    <source>
        <dbReference type="EMBL" id="CAK9881350.1"/>
    </source>
</evidence>
<evidence type="ECO:0000259" key="9">
    <source>
        <dbReference type="PROSITE" id="PS51455"/>
    </source>
</evidence>
<evidence type="ECO:0000313" key="11">
    <source>
        <dbReference type="Proteomes" id="UP001497522"/>
    </source>
</evidence>
<keyword evidence="11" id="KW-1185">Reference proteome</keyword>
<keyword evidence="5 7" id="KW-0418">Kinase</keyword>
<accession>A0ABP1BXZ3</accession>
<dbReference type="Gene3D" id="3.30.810.10">
    <property type="entry name" value="2-Layer Sandwich"/>
    <property type="match status" value="1"/>
</dbReference>
<keyword evidence="3" id="KW-0677">Repeat</keyword>
<dbReference type="PANTHER" id="PTHR23086">
    <property type="entry name" value="PHOSPHATIDYLINOSITOL-4-PHOSPHATE 5-KINASE"/>
    <property type="match status" value="1"/>
</dbReference>
<dbReference type="Pfam" id="PF02493">
    <property type="entry name" value="MORN"/>
    <property type="match status" value="8"/>
</dbReference>
<dbReference type="SMART" id="SM00698">
    <property type="entry name" value="MORN"/>
    <property type="match status" value="8"/>
</dbReference>
<dbReference type="Proteomes" id="UP001497522">
    <property type="component" value="Chromosome 8"/>
</dbReference>
<dbReference type="Pfam" id="PF01504">
    <property type="entry name" value="PIP5K"/>
    <property type="match status" value="1"/>
</dbReference>
<dbReference type="Gene3D" id="2.20.110.10">
    <property type="entry name" value="Histone H3 K4-specific methyltransferase SET7/9 N-terminal domain"/>
    <property type="match status" value="4"/>
</dbReference>
<name>A0ABP1BXZ3_9BRYO</name>
<dbReference type="PIRSF" id="PIRSF037274">
    <property type="entry name" value="PIP5K_plant_prd"/>
    <property type="match status" value="1"/>
</dbReference>
<evidence type="ECO:0000256" key="3">
    <source>
        <dbReference type="ARBA" id="ARBA00022737"/>
    </source>
</evidence>
<evidence type="ECO:0000256" key="5">
    <source>
        <dbReference type="ARBA" id="ARBA00022777"/>
    </source>
</evidence>
<dbReference type="InterPro" id="IPR002498">
    <property type="entry name" value="PInositol-4-P-4/5-kinase_core"/>
</dbReference>
<evidence type="ECO:0000256" key="7">
    <source>
        <dbReference type="PROSITE-ProRule" id="PRU00781"/>
    </source>
</evidence>
<proteinExistence type="predicted"/>
<dbReference type="InterPro" id="IPR027483">
    <property type="entry name" value="PInositol-4-P-4/5-kinase_C_sf"/>
</dbReference>